<name>A0A0N7YMD1_9ACTN</name>
<evidence type="ECO:0000313" key="8">
    <source>
        <dbReference type="EMBL" id="GAO11275.1"/>
    </source>
</evidence>
<evidence type="ECO:0000256" key="3">
    <source>
        <dbReference type="ARBA" id="ARBA00023002"/>
    </source>
</evidence>
<evidence type="ECO:0000256" key="4">
    <source>
        <dbReference type="PIRSR" id="PIRSR000105-1"/>
    </source>
</evidence>
<dbReference type="Pfam" id="PF00725">
    <property type="entry name" value="3HCDH"/>
    <property type="match status" value="1"/>
</dbReference>
<proteinExistence type="inferred from homology"/>
<reference evidence="9" key="1">
    <citation type="submission" date="2014-09" db="EMBL/GenBank/DDBJ databases">
        <title>Whole genome shotgun sequence of Streptomyces sp. NBRC 110027.</title>
        <authorList>
            <person name="Komaki H."/>
            <person name="Ichikawa N."/>
            <person name="Katano-Makiyama Y."/>
            <person name="Hosoyama A."/>
            <person name="Hashimoto M."/>
            <person name="Uohara A."/>
            <person name="Kitahashi Y."/>
            <person name="Ohji S."/>
            <person name="Kimura A."/>
            <person name="Yamazoe A."/>
            <person name="Igarashi Y."/>
            <person name="Fujita N."/>
        </authorList>
    </citation>
    <scope>NUCLEOTIDE SEQUENCE [LARGE SCALE GENOMIC DNA]</scope>
    <source>
        <strain evidence="9">NBRC 110027</strain>
    </source>
</reference>
<evidence type="ECO:0000259" key="6">
    <source>
        <dbReference type="Pfam" id="PF00725"/>
    </source>
</evidence>
<dbReference type="Gene3D" id="3.40.50.720">
    <property type="entry name" value="NAD(P)-binding Rossmann-like Domain"/>
    <property type="match status" value="1"/>
</dbReference>
<accession>A0A0N7YMD1</accession>
<evidence type="ECO:0000256" key="1">
    <source>
        <dbReference type="ARBA" id="ARBA00005086"/>
    </source>
</evidence>
<dbReference type="RefSeq" id="WP_042159210.1">
    <property type="nucleotide sequence ID" value="NZ_BBNO01000008.1"/>
</dbReference>
<organism evidence="8 9">
    <name type="scientific">Streptomyces lydicamycinicus</name>
    <dbReference type="NCBI Taxonomy" id="1546107"/>
    <lineage>
        <taxon>Bacteria</taxon>
        <taxon>Bacillati</taxon>
        <taxon>Actinomycetota</taxon>
        <taxon>Actinomycetes</taxon>
        <taxon>Kitasatosporales</taxon>
        <taxon>Streptomycetaceae</taxon>
        <taxon>Streptomyces</taxon>
    </lineage>
</organism>
<dbReference type="PIRSF" id="PIRSF000105">
    <property type="entry name" value="HCDH"/>
    <property type="match status" value="1"/>
</dbReference>
<dbReference type="Proteomes" id="UP000048965">
    <property type="component" value="Unassembled WGS sequence"/>
</dbReference>
<dbReference type="InterPro" id="IPR008927">
    <property type="entry name" value="6-PGluconate_DH-like_C_sf"/>
</dbReference>
<dbReference type="OrthoDB" id="3229174at2"/>
<feature type="domain" description="3-hydroxyacyl-CoA dehydrogenase C-terminal" evidence="6">
    <location>
        <begin position="215"/>
        <end position="311"/>
    </location>
</feature>
<comment type="pathway">
    <text evidence="1">Lipid metabolism; butanoate metabolism.</text>
</comment>
<evidence type="ECO:0000259" key="7">
    <source>
        <dbReference type="Pfam" id="PF02737"/>
    </source>
</evidence>
<dbReference type="GO" id="GO:0006635">
    <property type="term" value="P:fatty acid beta-oxidation"/>
    <property type="evidence" value="ECO:0007669"/>
    <property type="project" value="TreeGrafter"/>
</dbReference>
<dbReference type="InterPro" id="IPR036291">
    <property type="entry name" value="NAD(P)-bd_dom_sf"/>
</dbReference>
<feature type="site" description="Important for catalytic activity" evidence="4">
    <location>
        <position position="168"/>
    </location>
</feature>
<comment type="caution">
    <text evidence="8">The sequence shown here is derived from an EMBL/GenBank/DDBJ whole genome shotgun (WGS) entry which is preliminary data.</text>
</comment>
<dbReference type="PANTHER" id="PTHR48075:SF9">
    <property type="entry name" value="3-HYDROXYBUTYRYL-COA DEHYDROGENASE"/>
    <property type="match status" value="1"/>
</dbReference>
<comment type="similarity">
    <text evidence="2">Belongs to the 3-hydroxyacyl-CoA dehydrogenase family.</text>
</comment>
<feature type="binding site" evidence="5">
    <location>
        <position position="76"/>
    </location>
    <ligand>
        <name>CoA</name>
        <dbReference type="ChEBI" id="CHEBI:57287"/>
    </ligand>
</feature>
<dbReference type="GO" id="GO:0008691">
    <property type="term" value="F:3-hydroxybutyryl-CoA dehydrogenase activity"/>
    <property type="evidence" value="ECO:0007669"/>
    <property type="project" value="TreeGrafter"/>
</dbReference>
<dbReference type="InterPro" id="IPR022694">
    <property type="entry name" value="3-OHacyl-CoA_DH"/>
</dbReference>
<dbReference type="NCBIfam" id="NF005875">
    <property type="entry name" value="PRK07819.1"/>
    <property type="match status" value="1"/>
</dbReference>
<dbReference type="AlphaFoldDB" id="A0A0N7YMD1"/>
<evidence type="ECO:0000313" key="9">
    <source>
        <dbReference type="Proteomes" id="UP000048965"/>
    </source>
</evidence>
<dbReference type="InterPro" id="IPR013328">
    <property type="entry name" value="6PGD_dom2"/>
</dbReference>
<feature type="binding site" evidence="5">
    <location>
        <position position="83"/>
    </location>
    <ligand>
        <name>CoA</name>
        <dbReference type="ChEBI" id="CHEBI:57287"/>
    </ligand>
</feature>
<dbReference type="InterPro" id="IPR006176">
    <property type="entry name" value="3-OHacyl-CoA_DH_NAD-bd"/>
</dbReference>
<gene>
    <name evidence="8" type="ORF">TPA0598_08_01860</name>
</gene>
<keyword evidence="9" id="KW-1185">Reference proteome</keyword>
<evidence type="ECO:0000256" key="2">
    <source>
        <dbReference type="ARBA" id="ARBA00009463"/>
    </source>
</evidence>
<feature type="domain" description="3-hydroxyacyl-CoA dehydrogenase NAD binding" evidence="7">
    <location>
        <begin position="33"/>
        <end position="212"/>
    </location>
</feature>
<feature type="binding site" evidence="5">
    <location>
        <position position="147"/>
    </location>
    <ligand>
        <name>CoA</name>
        <dbReference type="ChEBI" id="CHEBI:57287"/>
    </ligand>
</feature>
<sequence>MSHQVIEQTSVADLPAVAPAESAAVAAQRILRVGVVGCGVMGAGLAEACARAGREVRVVASGDQGMARGRRRLERSLENGVRKGKITDSGRAAVMDRVSFVTELGYLADRQLVLEAAPEDEATKLEIFRTLDQVVQDPEAILASNTSSIPIAKLGRATERPGRVVGVHFFNPVSVLPLVEVISSLLTDERTGAVTEAFVTDVLGKEVVRAGDRSGFVVNALLIPYLISAIRMFESGFAPAEDIDRGMTLGCSHPMGPLALADLIGLDIVAAVSQALYEEFKEPVHAVPPVLSRMVDSGLLGRKTGRGFYSYA</sequence>
<keyword evidence="3" id="KW-0560">Oxidoreductase</keyword>
<protein>
    <submittedName>
        <fullName evidence="8">3-hydroxyacyl-CoA dehydrogenase</fullName>
    </submittedName>
</protein>
<reference evidence="8 9" key="2">
    <citation type="journal article" date="2015" name="Stand. Genomic Sci.">
        <title>Draft genome sequence of marine-derived Streptomyces sp. TP-A0598, a producer of anti-MRSA antibiotic lydicamycins.</title>
        <authorList>
            <person name="Komaki H."/>
            <person name="Ichikawa N."/>
            <person name="Hosoyama A."/>
            <person name="Fujita N."/>
            <person name="Igarashi Y."/>
        </authorList>
    </citation>
    <scope>NUCLEOTIDE SEQUENCE [LARGE SCALE GENOMIC DNA]</scope>
    <source>
        <strain evidence="8 9">NBRC 110027</strain>
    </source>
</reference>
<dbReference type="EMBL" id="BBNO01000008">
    <property type="protein sequence ID" value="GAO11275.1"/>
    <property type="molecule type" value="Genomic_DNA"/>
</dbReference>
<dbReference type="GO" id="GO:0070403">
    <property type="term" value="F:NAD+ binding"/>
    <property type="evidence" value="ECO:0007669"/>
    <property type="project" value="InterPro"/>
</dbReference>
<dbReference type="Gene3D" id="1.10.1040.10">
    <property type="entry name" value="N-(1-d-carboxylethyl)-l-norvaline Dehydrogenase, domain 2"/>
    <property type="match status" value="1"/>
</dbReference>
<dbReference type="Pfam" id="PF02737">
    <property type="entry name" value="3HCDH_N"/>
    <property type="match status" value="1"/>
</dbReference>
<dbReference type="InterPro" id="IPR006108">
    <property type="entry name" value="3HC_DH_C"/>
</dbReference>
<dbReference type="SUPFAM" id="SSF51735">
    <property type="entry name" value="NAD(P)-binding Rossmann-fold domains"/>
    <property type="match status" value="1"/>
</dbReference>
<dbReference type="PANTHER" id="PTHR48075">
    <property type="entry name" value="3-HYDROXYACYL-COA DEHYDROGENASE FAMILY PROTEIN"/>
    <property type="match status" value="1"/>
</dbReference>
<evidence type="ECO:0000256" key="5">
    <source>
        <dbReference type="PIRSR" id="PIRSR000105-3"/>
    </source>
</evidence>
<dbReference type="SUPFAM" id="SSF48179">
    <property type="entry name" value="6-phosphogluconate dehydrogenase C-terminal domain-like"/>
    <property type="match status" value="1"/>
</dbReference>